<feature type="transmembrane region" description="Helical" evidence="2">
    <location>
        <begin position="28"/>
        <end position="49"/>
    </location>
</feature>
<dbReference type="GO" id="GO:0016020">
    <property type="term" value="C:membrane"/>
    <property type="evidence" value="ECO:0007669"/>
    <property type="project" value="InterPro"/>
</dbReference>
<dbReference type="AlphaFoldDB" id="A0A0T5PDR8"/>
<keyword evidence="2" id="KW-0472">Membrane</keyword>
<evidence type="ECO:0000313" key="3">
    <source>
        <dbReference type="EMBL" id="KRS19301.1"/>
    </source>
</evidence>
<dbReference type="RefSeq" id="WP_057812062.1">
    <property type="nucleotide sequence ID" value="NZ_CP031598.1"/>
</dbReference>
<sequence length="164" mass="17970">MWLFLAFLTVPLIEIALFIQVGGAIGLWPTLGIVVLTAVIGTWLVRTQGAMAMGQLRSSFSRLDDPSEPLAHGAMILIAGALLLTPGFFTDAVGFALLMPPVRHAAFNYLRKRVHVQRFDMGPEGPGRQPPHRHPQGPDIIEGEYEDLDLGDRPNQGPSGWTRH</sequence>
<evidence type="ECO:0000256" key="1">
    <source>
        <dbReference type="SAM" id="MobiDB-lite"/>
    </source>
</evidence>
<dbReference type="PANTHER" id="PTHR35335:SF1">
    <property type="entry name" value="UPF0716 PROTEIN FXSA"/>
    <property type="match status" value="1"/>
</dbReference>
<feature type="region of interest" description="Disordered" evidence="1">
    <location>
        <begin position="120"/>
        <end position="164"/>
    </location>
</feature>
<dbReference type="STRING" id="540747.SAMN04488031_102257"/>
<evidence type="ECO:0000313" key="4">
    <source>
        <dbReference type="EMBL" id="QEW29400.1"/>
    </source>
</evidence>
<evidence type="ECO:0000256" key="2">
    <source>
        <dbReference type="SAM" id="Phobius"/>
    </source>
</evidence>
<dbReference type="Pfam" id="PF04186">
    <property type="entry name" value="FxsA"/>
    <property type="match status" value="1"/>
</dbReference>
<reference evidence="3 5" key="1">
    <citation type="submission" date="2015-04" db="EMBL/GenBank/DDBJ databases">
        <title>The draft genome sequence of Roseovarius indicus B108T.</title>
        <authorList>
            <person name="Li G."/>
            <person name="Lai Q."/>
            <person name="Shao Z."/>
            <person name="Yan P."/>
        </authorList>
    </citation>
    <scope>NUCLEOTIDE SEQUENCE [LARGE SCALE GENOMIC DNA]</scope>
    <source>
        <strain evidence="3 5">B108</strain>
    </source>
</reference>
<keyword evidence="5" id="KW-1185">Reference proteome</keyword>
<dbReference type="EMBL" id="CP031598">
    <property type="protein sequence ID" value="QEW29400.1"/>
    <property type="molecule type" value="Genomic_DNA"/>
</dbReference>
<dbReference type="NCBIfam" id="NF008528">
    <property type="entry name" value="PRK11463.1-2"/>
    <property type="match status" value="1"/>
</dbReference>
<feature type="transmembrane region" description="Helical" evidence="2">
    <location>
        <begin position="70"/>
        <end position="89"/>
    </location>
</feature>
<keyword evidence="2" id="KW-1133">Transmembrane helix</keyword>
<accession>A0A0T5PDR8</accession>
<gene>
    <name evidence="4" type="primary">fxsA</name>
    <name evidence="4" type="ORF">RIdsm_05244</name>
    <name evidence="3" type="ORF">XM52_00140</name>
</gene>
<dbReference type="Proteomes" id="UP000325785">
    <property type="component" value="Chromosome"/>
</dbReference>
<reference evidence="4 6" key="2">
    <citation type="submission" date="2018-08" db="EMBL/GenBank/DDBJ databases">
        <title>Genetic Globetrotter - A new plasmid hitch-hiking vast phylogenetic and geographic distances.</title>
        <authorList>
            <person name="Vollmers J."/>
            <person name="Petersen J."/>
        </authorList>
    </citation>
    <scope>NUCLEOTIDE SEQUENCE [LARGE SCALE GENOMIC DNA]</scope>
    <source>
        <strain evidence="4 6">DSM 26383</strain>
    </source>
</reference>
<organism evidence="3 5">
    <name type="scientific">Roseovarius indicus</name>
    <dbReference type="NCBI Taxonomy" id="540747"/>
    <lineage>
        <taxon>Bacteria</taxon>
        <taxon>Pseudomonadati</taxon>
        <taxon>Pseudomonadota</taxon>
        <taxon>Alphaproteobacteria</taxon>
        <taxon>Rhodobacterales</taxon>
        <taxon>Roseobacteraceae</taxon>
        <taxon>Roseovarius</taxon>
    </lineage>
</organism>
<dbReference type="PATRIC" id="fig|540747.5.peg.27"/>
<name>A0A0T5PDR8_9RHOB</name>
<dbReference type="EMBL" id="LAXI01000001">
    <property type="protein sequence ID" value="KRS19301.1"/>
    <property type="molecule type" value="Genomic_DNA"/>
</dbReference>
<dbReference type="PANTHER" id="PTHR35335">
    <property type="entry name" value="UPF0716 PROTEIN FXSA"/>
    <property type="match status" value="1"/>
</dbReference>
<dbReference type="OrthoDB" id="9792788at2"/>
<evidence type="ECO:0000313" key="6">
    <source>
        <dbReference type="Proteomes" id="UP000325785"/>
    </source>
</evidence>
<evidence type="ECO:0000313" key="5">
    <source>
        <dbReference type="Proteomes" id="UP000051401"/>
    </source>
</evidence>
<dbReference type="InterPro" id="IPR007313">
    <property type="entry name" value="FxsA"/>
</dbReference>
<protein>
    <submittedName>
        <fullName evidence="3">Exlusion protein FxsA</fullName>
    </submittedName>
    <submittedName>
        <fullName evidence="4">Suppressor of F exclusion of phage T7</fullName>
    </submittedName>
</protein>
<proteinExistence type="predicted"/>
<keyword evidence="2" id="KW-0812">Transmembrane</keyword>
<dbReference type="KEGG" id="rid:RIdsm_05244"/>
<dbReference type="Proteomes" id="UP000051401">
    <property type="component" value="Unassembled WGS sequence"/>
</dbReference>